<organism evidence="2 3">
    <name type="scientific">Derxia gummosa DSM 723</name>
    <dbReference type="NCBI Taxonomy" id="1121388"/>
    <lineage>
        <taxon>Bacteria</taxon>
        <taxon>Pseudomonadati</taxon>
        <taxon>Pseudomonadota</taxon>
        <taxon>Betaproteobacteria</taxon>
        <taxon>Burkholderiales</taxon>
        <taxon>Alcaligenaceae</taxon>
        <taxon>Derxia</taxon>
    </lineage>
</organism>
<dbReference type="InterPro" id="IPR007048">
    <property type="entry name" value="IraD/Gp25-like"/>
</dbReference>
<gene>
    <name evidence="3" type="primary">tssE</name>
</gene>
<dbReference type="RefSeq" id="WP_028311598.1">
    <property type="nucleotide sequence ID" value="NZ_AXWS01000013.1"/>
</dbReference>
<reference evidence="3" key="2">
    <citation type="journal article" date="2007" name="Microbiology">
        <title>In vivo expression technology identifies a type VI secretion system locus in Burkholderia pseudomallei that is induced upon invasion of macrophages.</title>
        <authorList>
            <person name="Shalom G."/>
            <person name="Shaw J.G."/>
            <person name="Thomas M.S."/>
        </authorList>
    </citation>
    <scope>NUCLEOTIDE SEQUENCE</scope>
</reference>
<evidence type="ECO:0000259" key="1">
    <source>
        <dbReference type="Pfam" id="PF04965"/>
    </source>
</evidence>
<dbReference type="OrthoDB" id="7305179at2"/>
<evidence type="ECO:0000313" key="3">
    <source>
        <dbReference type="RefSeq" id="WP_028311598.1"/>
    </source>
</evidence>
<dbReference type="AlphaFoldDB" id="A0A8B6X3V4"/>
<feature type="domain" description="IraD/Gp25-like" evidence="1">
    <location>
        <begin position="33"/>
        <end position="127"/>
    </location>
</feature>
<dbReference type="InterPro" id="IPR053176">
    <property type="entry name" value="T6SS_TssE1-like"/>
</dbReference>
<dbReference type="InterPro" id="IPR017737">
    <property type="entry name" value="TssE1-like"/>
</dbReference>
<dbReference type="PANTHER" id="PTHR38595:SF1">
    <property type="entry name" value="TYPE VI SECRETION SYSTEM COMPONENT TSSE1"/>
    <property type="match status" value="1"/>
</dbReference>
<accession>A0A8B6X3V4</accession>
<reference evidence="3" key="1">
    <citation type="journal article" date="2006" name="Science">
        <title>A virulence locus of Pseudomonas aeruginosa encodes a protein secretion apparatus.</title>
        <authorList>
            <person name="Mougous J.D."/>
            <person name="Cuff M.E."/>
            <person name="Raunser S."/>
            <person name="Shen A."/>
            <person name="Zhou M."/>
            <person name="Gifford C.A."/>
            <person name="Goodman A.L."/>
            <person name="Joachimiak G."/>
            <person name="Ordonez C.L."/>
            <person name="Lory S."/>
            <person name="Walz T."/>
            <person name="Joachimiak A."/>
            <person name="Mekalanos J.J."/>
        </authorList>
    </citation>
    <scope>NUCLEOTIDE SEQUENCE</scope>
</reference>
<keyword evidence="2" id="KW-1185">Reference proteome</keyword>
<dbReference type="Pfam" id="PF04965">
    <property type="entry name" value="GPW_gp25"/>
    <property type="match status" value="1"/>
</dbReference>
<dbReference type="SUPFAM" id="SSF160719">
    <property type="entry name" value="gpW/gp25-like"/>
    <property type="match status" value="1"/>
</dbReference>
<proteinExistence type="predicted"/>
<dbReference type="PANTHER" id="PTHR38595">
    <property type="entry name" value="CYTOPLASMIC PROTEIN-RELATED"/>
    <property type="match status" value="1"/>
</dbReference>
<dbReference type="Proteomes" id="UP000675920">
    <property type="component" value="Unplaced"/>
</dbReference>
<protein>
    <submittedName>
        <fullName evidence="3">Type VI secretion system baseplate subunit TssE</fullName>
    </submittedName>
</protein>
<dbReference type="NCBIfam" id="TIGR03357">
    <property type="entry name" value="VI_zyme"/>
    <property type="match status" value="1"/>
</dbReference>
<name>A0A8B6X3V4_9BURK</name>
<sequence length="150" mass="16040">MPAALPAAPMPLFDRLCSDDETADGAVLDARGLRQSLAGELSRLLNTRSRLGLAEYADKAATVLDYGLPDFSALSARSADDLAALRDAIAHAIRLFEPRLMHAEVTLTDDPASPQRARVHIDAAVRLGHELRRVRFDLDAEPGTASIGAA</sequence>
<evidence type="ECO:0000313" key="2">
    <source>
        <dbReference type="Proteomes" id="UP000675920"/>
    </source>
</evidence>
<dbReference type="Gene3D" id="3.10.450.40">
    <property type="match status" value="1"/>
</dbReference>
<reference evidence="3" key="3">
    <citation type="submission" date="2025-08" db="UniProtKB">
        <authorList>
            <consortium name="RefSeq"/>
        </authorList>
    </citation>
    <scope>IDENTIFICATION</scope>
</reference>